<dbReference type="RefSeq" id="WP_064024357.1">
    <property type="nucleotide sequence ID" value="NZ_LUUK01000017.1"/>
</dbReference>
<gene>
    <name evidence="1" type="ORF">A1355_17995</name>
</gene>
<reference evidence="2" key="1">
    <citation type="submission" date="2016-03" db="EMBL/GenBank/DDBJ databases">
        <authorList>
            <person name="Heylen K."/>
            <person name="De Vos P."/>
            <person name="Vekeman B."/>
        </authorList>
    </citation>
    <scope>NUCLEOTIDE SEQUENCE [LARGE SCALE GENOMIC DNA]</scope>
    <source>
        <strain evidence="2">R-45383</strain>
    </source>
</reference>
<protein>
    <submittedName>
        <fullName evidence="1">Uncharacterized protein</fullName>
    </submittedName>
</protein>
<evidence type="ECO:0000313" key="2">
    <source>
        <dbReference type="Proteomes" id="UP000077628"/>
    </source>
</evidence>
<keyword evidence="2" id="KW-1185">Reference proteome</keyword>
<organism evidence="1 2">
    <name type="scientific">Methylomonas koyamae</name>
    <dbReference type="NCBI Taxonomy" id="702114"/>
    <lineage>
        <taxon>Bacteria</taxon>
        <taxon>Pseudomonadati</taxon>
        <taxon>Pseudomonadota</taxon>
        <taxon>Gammaproteobacteria</taxon>
        <taxon>Methylococcales</taxon>
        <taxon>Methylococcaceae</taxon>
        <taxon>Methylomonas</taxon>
    </lineage>
</organism>
<sequence length="256" mass="26095">MNLLNKHSLKAAYAGVLAISVFGGGLLTAGDANAALVSGVANMTIDNSAFTSAVGGSEGWYIANFWDETYNATPIDLDTTGGVALSQTETFSVSLPVNANGTTISYGARKQEATTMDASNTAAGQIGLSGAFRMEPAGGGSYLNPGDFYLKKAGGTWNIFTYSAGFSSPAQDPALFRLVNATESVNGNGELSLSGDLYLSTLGYSWNLLFNGSTSVKVGTFNLAPAAVPLPAAVWLFGSGLVGLLGASRGKSGLSA</sequence>
<dbReference type="AlphaFoldDB" id="A0A177PEL8"/>
<dbReference type="OrthoDB" id="5574074at2"/>
<accession>A0A177PEL8</accession>
<dbReference type="EMBL" id="LUUK01000017">
    <property type="protein sequence ID" value="OAI27859.1"/>
    <property type="molecule type" value="Genomic_DNA"/>
</dbReference>
<comment type="caution">
    <text evidence="1">The sequence shown here is derived from an EMBL/GenBank/DDBJ whole genome shotgun (WGS) entry which is preliminary data.</text>
</comment>
<evidence type="ECO:0000313" key="1">
    <source>
        <dbReference type="EMBL" id="OAI27859.1"/>
    </source>
</evidence>
<proteinExistence type="predicted"/>
<name>A0A177PEL8_9GAMM</name>
<dbReference type="Proteomes" id="UP000077628">
    <property type="component" value="Unassembled WGS sequence"/>
</dbReference>